<organism evidence="1 2">
    <name type="scientific">Aneurinibacillus soli</name>
    <dbReference type="NCBI Taxonomy" id="1500254"/>
    <lineage>
        <taxon>Bacteria</taxon>
        <taxon>Bacillati</taxon>
        <taxon>Bacillota</taxon>
        <taxon>Bacilli</taxon>
        <taxon>Bacillales</taxon>
        <taxon>Paenibacillaceae</taxon>
        <taxon>Aneurinibacillus group</taxon>
        <taxon>Aneurinibacillus</taxon>
    </lineage>
</organism>
<dbReference type="EMBL" id="AP017312">
    <property type="protein sequence ID" value="BAU26395.1"/>
    <property type="molecule type" value="Genomic_DNA"/>
</dbReference>
<evidence type="ECO:0000313" key="1">
    <source>
        <dbReference type="EMBL" id="BAU26395.1"/>
    </source>
</evidence>
<proteinExistence type="predicted"/>
<gene>
    <name evidence="1" type="ORF">CB4_00522</name>
</gene>
<sequence>MEANKKTKALGVGVAAAVLVAGGAYVAYAKFDLFKSPRMMYLEAEAQSMSEVSKKLDKASKEYNEAIDASVKGTTSQDIEISNLILDMAMPDPQIQKALDLAKDSKIVISSSADGPNNKGAGKLDIFINKSNLVGAEFFYDKEKLGFGVPAIYNKYGYYNYKDKAIVEQRFGQMGLPDHVPNNKEYMEVFRIPNEELKPILADYAKLYAESIKDQQVTVKKGATLEADGVKQSGKELTVTFTAEEYKQLMKKFTDKISKDEKLQDLLYARYDKLVELMKQNAPDESIPKLTKEEFKKKFSEFKTEADREIDKKDAGSGVKMVVFVDSDDHILRRTITTDNKSKDKNVIITIDSYENKDGRDRNSFEFVGKDAKGEDIKINITNLMKEESSKKDQEFTVWAKGKENGRPSGMTLSVKGTTTKNDKDKSTTEDAKVELAMDMNDPTIPKKLTFNMKSTQKLNGEVKIPALDAGNSVNLAIVTDADLMKIQQEIQLGGQQFMIKNMQLFQQLGLMPGMPTGQ</sequence>
<dbReference type="Proteomes" id="UP000217696">
    <property type="component" value="Chromosome"/>
</dbReference>
<dbReference type="RefSeq" id="WP_096463448.1">
    <property type="nucleotide sequence ID" value="NZ_AP017312.1"/>
</dbReference>
<dbReference type="OrthoDB" id="2474276at2"/>
<protein>
    <submittedName>
        <fullName evidence="1">Uncharacterized protein</fullName>
    </submittedName>
</protein>
<dbReference type="AlphaFoldDB" id="A0A0U4WC45"/>
<name>A0A0U4WC45_9BACL</name>
<reference evidence="1 2" key="1">
    <citation type="submission" date="2015-12" db="EMBL/GenBank/DDBJ databases">
        <title>Genome sequence of Aneurinibacillus soli.</title>
        <authorList>
            <person name="Lee J.S."/>
            <person name="Lee K.C."/>
            <person name="Kim K.K."/>
            <person name="Lee B.W."/>
        </authorList>
    </citation>
    <scope>NUCLEOTIDE SEQUENCE [LARGE SCALE GENOMIC DNA]</scope>
    <source>
        <strain evidence="1 2">CB4</strain>
    </source>
</reference>
<evidence type="ECO:0000313" key="2">
    <source>
        <dbReference type="Proteomes" id="UP000217696"/>
    </source>
</evidence>
<dbReference type="KEGG" id="asoc:CB4_00522"/>
<accession>A0A0U4WC45</accession>
<keyword evidence="2" id="KW-1185">Reference proteome</keyword>